<evidence type="ECO:0000259" key="5">
    <source>
        <dbReference type="Pfam" id="PF03717"/>
    </source>
</evidence>
<evidence type="ECO:0008006" key="7">
    <source>
        <dbReference type="Google" id="ProtNLM"/>
    </source>
</evidence>
<dbReference type="Gene3D" id="3.90.1310.10">
    <property type="entry name" value="Penicillin-binding protein 2a (Domain 2)"/>
    <property type="match status" value="1"/>
</dbReference>
<proteinExistence type="predicted"/>
<dbReference type="Gene3D" id="3.40.710.10">
    <property type="entry name" value="DD-peptidase/beta-lactamase superfamily"/>
    <property type="match status" value="1"/>
</dbReference>
<dbReference type="InterPro" id="IPR012338">
    <property type="entry name" value="Beta-lactam/transpept-like"/>
</dbReference>
<dbReference type="InterPro" id="IPR005311">
    <property type="entry name" value="PBP_dimer"/>
</dbReference>
<dbReference type="InterPro" id="IPR001460">
    <property type="entry name" value="PCN-bd_Tpept"/>
</dbReference>
<dbReference type="Pfam" id="PF00905">
    <property type="entry name" value="Transpeptidase"/>
    <property type="match status" value="1"/>
</dbReference>
<reference evidence="6" key="1">
    <citation type="submission" date="2018-05" db="EMBL/GenBank/DDBJ databases">
        <authorList>
            <person name="Lanie J.A."/>
            <person name="Ng W.-L."/>
            <person name="Kazmierczak K.M."/>
            <person name="Andrzejewski T.M."/>
            <person name="Davidsen T.M."/>
            <person name="Wayne K.J."/>
            <person name="Tettelin H."/>
            <person name="Glass J.I."/>
            <person name="Rusch D."/>
            <person name="Podicherti R."/>
            <person name="Tsui H.-C.T."/>
            <person name="Winkler M.E."/>
        </authorList>
    </citation>
    <scope>NUCLEOTIDE SEQUENCE</scope>
</reference>
<keyword evidence="2 3" id="KW-0472">Membrane</keyword>
<evidence type="ECO:0000256" key="3">
    <source>
        <dbReference type="SAM" id="Phobius"/>
    </source>
</evidence>
<evidence type="ECO:0000313" key="6">
    <source>
        <dbReference type="EMBL" id="SVA14487.1"/>
    </source>
</evidence>
<sequence length="653" mass="73225">MLTNQKQFLYRLYFVASILVVLGLGIGYKIFDIQFLEGEKYRKIAKEKTIKNFIITPKRGNIYSDDGSLLASSTTNYDVYFDAVTVTNKNFNKYINPLSEALSIRFNKPLSFFKQSLIDAKTLNKRYHPIVRNVSINTLNDIKKMPLFKMGGIKGGLIIEKKNYREYPLDKIAERTVGYERMNEKNIYVGVGLEHAYGNLLRGKNGSQLMQKISNGKWKPLANPNQREPKPGLNIMTTINVGLQDIAHHSLLAQLEKFEADHGSVVVMETKTGAIKAISNLGRTSEGKYYEKLNYAVGESHEPGSTFKLMAMIAALEDGIVDSSTIIDTKDGILSFYGSKVRDSKKGGYGKITAKEVFKFSSNTGIVDIITRGYSKDPGKFSDRLYNMGLNNTLNLSIKGEGIPIIPHPKDKNWSGLSLPWMAYGYGVSLTPLQTLSFYNAIANDGELLKPIFLNKKNVVNKIVLNPSICSKETLSEIKLMMESVVNEKGGTAYNIKSDEFKIAGKTGTCQVDYNTDNVQYISTFVGYFPADKPKYSCIVVIHKPNKSKGYYGNIVAAPVFKRIAEKLFSITPQLKSKILEKDLIKKTLNKVQLKITNNRNEIENLKGKNFHDVLPILENLGFNVEHKGKGLIIKNFKIVKNSNNKKVIIELS</sequence>
<dbReference type="InterPro" id="IPR050515">
    <property type="entry name" value="Beta-lactam/transpept"/>
</dbReference>
<organism evidence="6">
    <name type="scientific">marine metagenome</name>
    <dbReference type="NCBI Taxonomy" id="408172"/>
    <lineage>
        <taxon>unclassified sequences</taxon>
        <taxon>metagenomes</taxon>
        <taxon>ecological metagenomes</taxon>
    </lineage>
</organism>
<gene>
    <name evidence="6" type="ORF">METZ01_LOCUS67341</name>
</gene>
<dbReference type="GO" id="GO:0005886">
    <property type="term" value="C:plasma membrane"/>
    <property type="evidence" value="ECO:0007669"/>
    <property type="project" value="TreeGrafter"/>
</dbReference>
<evidence type="ECO:0000256" key="2">
    <source>
        <dbReference type="ARBA" id="ARBA00023136"/>
    </source>
</evidence>
<keyword evidence="3" id="KW-0812">Transmembrane</keyword>
<comment type="subcellular location">
    <subcellularLocation>
        <location evidence="1">Membrane</location>
    </subcellularLocation>
</comment>
<accession>A0A381TI82</accession>
<feature type="domain" description="Penicillin-binding protein transpeptidase" evidence="4">
    <location>
        <begin position="263"/>
        <end position="565"/>
    </location>
</feature>
<dbReference type="SUPFAM" id="SSF56601">
    <property type="entry name" value="beta-lactamase/transpeptidase-like"/>
    <property type="match status" value="1"/>
</dbReference>
<protein>
    <recommendedName>
        <fullName evidence="7">PASTA domain-containing protein</fullName>
    </recommendedName>
</protein>
<dbReference type="PANTHER" id="PTHR30627:SF1">
    <property type="entry name" value="PEPTIDOGLYCAN D,D-TRANSPEPTIDASE FTSI"/>
    <property type="match status" value="1"/>
</dbReference>
<dbReference type="EMBL" id="UINC01004459">
    <property type="protein sequence ID" value="SVA14487.1"/>
    <property type="molecule type" value="Genomic_DNA"/>
</dbReference>
<dbReference type="InterPro" id="IPR036138">
    <property type="entry name" value="PBP_dimer_sf"/>
</dbReference>
<feature type="domain" description="Penicillin-binding protein dimerisation" evidence="5">
    <location>
        <begin position="55"/>
        <end position="217"/>
    </location>
</feature>
<dbReference type="SUPFAM" id="SSF56519">
    <property type="entry name" value="Penicillin binding protein dimerisation domain"/>
    <property type="match status" value="1"/>
</dbReference>
<dbReference type="Pfam" id="PF03717">
    <property type="entry name" value="PBP_dimer"/>
    <property type="match status" value="1"/>
</dbReference>
<dbReference type="AlphaFoldDB" id="A0A381TI82"/>
<dbReference type="GO" id="GO:0071555">
    <property type="term" value="P:cell wall organization"/>
    <property type="evidence" value="ECO:0007669"/>
    <property type="project" value="TreeGrafter"/>
</dbReference>
<dbReference type="GO" id="GO:0008658">
    <property type="term" value="F:penicillin binding"/>
    <property type="evidence" value="ECO:0007669"/>
    <property type="project" value="InterPro"/>
</dbReference>
<evidence type="ECO:0000259" key="4">
    <source>
        <dbReference type="Pfam" id="PF00905"/>
    </source>
</evidence>
<keyword evidence="3" id="KW-1133">Transmembrane helix</keyword>
<name>A0A381TI82_9ZZZZ</name>
<feature type="transmembrane region" description="Helical" evidence="3">
    <location>
        <begin position="12"/>
        <end position="31"/>
    </location>
</feature>
<dbReference type="PANTHER" id="PTHR30627">
    <property type="entry name" value="PEPTIDOGLYCAN D,D-TRANSPEPTIDASE"/>
    <property type="match status" value="1"/>
</dbReference>
<dbReference type="Gene3D" id="3.30.450.330">
    <property type="match status" value="1"/>
</dbReference>
<evidence type="ECO:0000256" key="1">
    <source>
        <dbReference type="ARBA" id="ARBA00004370"/>
    </source>
</evidence>